<dbReference type="InterPro" id="IPR000182">
    <property type="entry name" value="GNAT_dom"/>
</dbReference>
<accession>A0A9P1MXU3</accession>
<evidence type="ECO:0000256" key="6">
    <source>
        <dbReference type="ARBA" id="ARBA00048490"/>
    </source>
</evidence>
<evidence type="ECO:0000256" key="1">
    <source>
        <dbReference type="ARBA" id="ARBA00022679"/>
    </source>
</evidence>
<dbReference type="FunFam" id="3.40.630.30:FF:000006">
    <property type="entry name" value="Putative n-alpha-acetyltransferase 50"/>
    <property type="match status" value="1"/>
</dbReference>
<proteinExistence type="predicted"/>
<comment type="catalytic activity">
    <reaction evidence="6">
        <text>N-terminal L-methionyl-L-phenylalanyl-[protein] + acetyl-CoA = N-terminal N(alpha)-acetyl-L-methionyl-L-phenylalanyl-[protein] + CoA + H(+)</text>
        <dbReference type="Rhea" id="RHEA:50528"/>
        <dbReference type="Rhea" id="RHEA-COMP:12715"/>
        <dbReference type="Rhea" id="RHEA-COMP:12716"/>
        <dbReference type="ChEBI" id="CHEBI:15378"/>
        <dbReference type="ChEBI" id="CHEBI:57287"/>
        <dbReference type="ChEBI" id="CHEBI:57288"/>
        <dbReference type="ChEBI" id="CHEBI:133382"/>
        <dbReference type="ChEBI" id="CHEBI:133383"/>
        <dbReference type="EC" id="2.3.1.258"/>
    </reaction>
</comment>
<comment type="catalytic activity">
    <reaction evidence="4">
        <text>N-terminal L-methionyl-L-seryl-[protein] + acetyl-CoA = N-terminal N(alpha)-acetyl-L-methionyl-L-seryl-[protein] + CoA + H(+)</text>
        <dbReference type="Rhea" id="RHEA:50568"/>
        <dbReference type="Rhea" id="RHEA-COMP:12728"/>
        <dbReference type="Rhea" id="RHEA-COMP:12729"/>
        <dbReference type="ChEBI" id="CHEBI:15378"/>
        <dbReference type="ChEBI" id="CHEBI:57287"/>
        <dbReference type="ChEBI" id="CHEBI:57288"/>
        <dbReference type="ChEBI" id="CHEBI:133400"/>
        <dbReference type="ChEBI" id="CHEBI:133401"/>
        <dbReference type="EC" id="2.3.1.258"/>
    </reaction>
</comment>
<comment type="catalytic activity">
    <reaction evidence="10">
        <text>N-terminal L-methionyl-L-leucyl-[protein] + acetyl-CoA = N-terminal N(alpha)-acetyl-L-methionyl-L-leucyl-[protein] + CoA + H(+)</text>
        <dbReference type="Rhea" id="RHEA:50520"/>
        <dbReference type="Rhea" id="RHEA-COMP:12711"/>
        <dbReference type="Rhea" id="RHEA-COMP:12712"/>
        <dbReference type="ChEBI" id="CHEBI:15378"/>
        <dbReference type="ChEBI" id="CHEBI:57287"/>
        <dbReference type="ChEBI" id="CHEBI:57288"/>
        <dbReference type="ChEBI" id="CHEBI:133377"/>
        <dbReference type="ChEBI" id="CHEBI:133378"/>
        <dbReference type="EC" id="2.3.1.258"/>
    </reaction>
</comment>
<dbReference type="EMBL" id="CANHGI010000002">
    <property type="protein sequence ID" value="CAI5442853.1"/>
    <property type="molecule type" value="Genomic_DNA"/>
</dbReference>
<comment type="catalytic activity">
    <reaction evidence="8">
        <text>N-terminal L-methionyl-L-valyl-[protein] + acetyl-CoA = N-terminal N(alpha)-acetyl-L-methionyl-L-valyl-[protein] + CoA + H(+)</text>
        <dbReference type="Rhea" id="RHEA:50572"/>
        <dbReference type="Rhea" id="RHEA-COMP:12730"/>
        <dbReference type="Rhea" id="RHEA-COMP:12731"/>
        <dbReference type="ChEBI" id="CHEBI:15378"/>
        <dbReference type="ChEBI" id="CHEBI:57287"/>
        <dbReference type="ChEBI" id="CHEBI:57288"/>
        <dbReference type="ChEBI" id="CHEBI:133402"/>
        <dbReference type="ChEBI" id="CHEBI:133403"/>
        <dbReference type="EC" id="2.3.1.258"/>
    </reaction>
</comment>
<evidence type="ECO:0000259" key="12">
    <source>
        <dbReference type="PROSITE" id="PS51186"/>
    </source>
</evidence>
<dbReference type="CDD" id="cd04301">
    <property type="entry name" value="NAT_SF"/>
    <property type="match status" value="1"/>
</dbReference>
<evidence type="ECO:0000256" key="10">
    <source>
        <dbReference type="ARBA" id="ARBA00049103"/>
    </source>
</evidence>
<dbReference type="Proteomes" id="UP001152747">
    <property type="component" value="Unassembled WGS sequence"/>
</dbReference>
<dbReference type="PROSITE" id="PS51186">
    <property type="entry name" value="GNAT"/>
    <property type="match status" value="1"/>
</dbReference>
<evidence type="ECO:0000256" key="4">
    <source>
        <dbReference type="ARBA" id="ARBA00048251"/>
    </source>
</evidence>
<sequence>MVAVETVSEGLRKLDVNGKPIRKVAGNARVVLGDITPHNILQLKALHNAIFPFNYNDKFYTEVRGSGELTRLAYFNDVVVGAVTCRINNSTDKKSLYIMTFGVLPVYRQFGIGTELINYTLQLAEKDESIKTISLHVHIDNQLALNFYKKHGFEQQELVENYYELLPSIDMKHEAYSLVKKIRD</sequence>
<dbReference type="GO" id="GO:0007064">
    <property type="term" value="P:mitotic sister chromatid cohesion"/>
    <property type="evidence" value="ECO:0007669"/>
    <property type="project" value="TreeGrafter"/>
</dbReference>
<dbReference type="SUPFAM" id="SSF55729">
    <property type="entry name" value="Acyl-CoA N-acyltransferases (Nat)"/>
    <property type="match status" value="1"/>
</dbReference>
<dbReference type="PANTHER" id="PTHR42919">
    <property type="entry name" value="N-ALPHA-ACETYLTRANSFERASE"/>
    <property type="match status" value="1"/>
</dbReference>
<comment type="caution">
    <text evidence="13">The sequence shown here is derived from an EMBL/GenBank/DDBJ whole genome shotgun (WGS) entry which is preliminary data.</text>
</comment>
<evidence type="ECO:0000256" key="5">
    <source>
        <dbReference type="ARBA" id="ARBA00048335"/>
    </source>
</evidence>
<keyword evidence="1" id="KW-0808">Transferase</keyword>
<protein>
    <recommendedName>
        <fullName evidence="3">N-terminal methionine N(alpha)-acetyltransferase NatE</fullName>
        <ecNumber evidence="3">2.3.1.258</ecNumber>
    </recommendedName>
</protein>
<evidence type="ECO:0000256" key="7">
    <source>
        <dbReference type="ARBA" id="ARBA00048618"/>
    </source>
</evidence>
<gene>
    <name evidence="13" type="ORF">CAMP_LOCUS5490</name>
</gene>
<evidence type="ECO:0000256" key="8">
    <source>
        <dbReference type="ARBA" id="ARBA00048799"/>
    </source>
</evidence>
<dbReference type="AlphaFoldDB" id="A0A9P1MXU3"/>
<dbReference type="GO" id="GO:0120518">
    <property type="term" value="F:protein N-terminal-methionine acetyltransferase activity"/>
    <property type="evidence" value="ECO:0007669"/>
    <property type="project" value="UniProtKB-EC"/>
</dbReference>
<evidence type="ECO:0000256" key="9">
    <source>
        <dbReference type="ARBA" id="ARBA00049002"/>
    </source>
</evidence>
<comment type="catalytic activity">
    <reaction evidence="7">
        <text>N-terminal L-methionyl-L-lysyl-[protein] + acetyl-CoA = N-terminal N(alpha)-acetyl-L-methionyl-L-lysyl-[protein] + CoA + H(+)</text>
        <dbReference type="Rhea" id="RHEA:50580"/>
        <dbReference type="Rhea" id="RHEA-COMP:12734"/>
        <dbReference type="Rhea" id="RHEA-COMP:12735"/>
        <dbReference type="ChEBI" id="CHEBI:15378"/>
        <dbReference type="ChEBI" id="CHEBI:57287"/>
        <dbReference type="ChEBI" id="CHEBI:57288"/>
        <dbReference type="ChEBI" id="CHEBI:133406"/>
        <dbReference type="ChEBI" id="CHEBI:133407"/>
        <dbReference type="EC" id="2.3.1.258"/>
    </reaction>
</comment>
<feature type="domain" description="N-acetyltransferase" evidence="12">
    <location>
        <begin position="30"/>
        <end position="176"/>
    </location>
</feature>
<comment type="catalytic activity">
    <reaction evidence="11">
        <text>N-terminal L-methionyl-L-threonyl-[protein] + acetyl-CoA = N-terminal N(alpha)-acetyl-L-methionyl-L-threonyl-[protein] + CoA + H(+)</text>
        <dbReference type="Rhea" id="RHEA:50576"/>
        <dbReference type="Rhea" id="RHEA-COMP:12732"/>
        <dbReference type="Rhea" id="RHEA-COMP:12733"/>
        <dbReference type="ChEBI" id="CHEBI:15378"/>
        <dbReference type="ChEBI" id="CHEBI:57287"/>
        <dbReference type="ChEBI" id="CHEBI:57288"/>
        <dbReference type="ChEBI" id="CHEBI:133404"/>
        <dbReference type="ChEBI" id="CHEBI:133405"/>
        <dbReference type="EC" id="2.3.1.258"/>
    </reaction>
</comment>
<comment type="catalytic activity">
    <reaction evidence="5">
        <text>N-terminal L-methionyl-L-tyrosyl-[protein] + acetyl-CoA = N-terminal N(alpha)-acetyl-L-methionyl-L-tyrosyl-[protein] + CoA + H(+)</text>
        <dbReference type="Rhea" id="RHEA:50532"/>
        <dbReference type="Rhea" id="RHEA-COMP:12717"/>
        <dbReference type="Rhea" id="RHEA-COMP:12718"/>
        <dbReference type="ChEBI" id="CHEBI:15378"/>
        <dbReference type="ChEBI" id="CHEBI:57287"/>
        <dbReference type="ChEBI" id="CHEBI:57288"/>
        <dbReference type="ChEBI" id="CHEBI:133384"/>
        <dbReference type="ChEBI" id="CHEBI:133385"/>
        <dbReference type="EC" id="2.3.1.258"/>
    </reaction>
</comment>
<dbReference type="Pfam" id="PF00583">
    <property type="entry name" value="Acetyltransf_1"/>
    <property type="match status" value="1"/>
</dbReference>
<evidence type="ECO:0000313" key="14">
    <source>
        <dbReference type="Proteomes" id="UP001152747"/>
    </source>
</evidence>
<reference evidence="13" key="1">
    <citation type="submission" date="2022-11" db="EMBL/GenBank/DDBJ databases">
        <authorList>
            <person name="Kikuchi T."/>
        </authorList>
    </citation>
    <scope>NUCLEOTIDE SEQUENCE</scope>
    <source>
        <strain evidence="13">PS1010</strain>
    </source>
</reference>
<keyword evidence="14" id="KW-1185">Reference proteome</keyword>
<dbReference type="GO" id="GO:0031415">
    <property type="term" value="C:NatA complex"/>
    <property type="evidence" value="ECO:0007669"/>
    <property type="project" value="TreeGrafter"/>
</dbReference>
<organism evidence="13 14">
    <name type="scientific">Caenorhabditis angaria</name>
    <dbReference type="NCBI Taxonomy" id="860376"/>
    <lineage>
        <taxon>Eukaryota</taxon>
        <taxon>Metazoa</taxon>
        <taxon>Ecdysozoa</taxon>
        <taxon>Nematoda</taxon>
        <taxon>Chromadorea</taxon>
        <taxon>Rhabditida</taxon>
        <taxon>Rhabditina</taxon>
        <taxon>Rhabditomorpha</taxon>
        <taxon>Rhabditoidea</taxon>
        <taxon>Rhabditidae</taxon>
        <taxon>Peloderinae</taxon>
        <taxon>Caenorhabditis</taxon>
    </lineage>
</organism>
<keyword evidence="2" id="KW-0012">Acyltransferase</keyword>
<evidence type="ECO:0000256" key="3">
    <source>
        <dbReference type="ARBA" id="ARBA00039121"/>
    </source>
</evidence>
<evidence type="ECO:0000256" key="11">
    <source>
        <dbReference type="ARBA" id="ARBA00049454"/>
    </source>
</evidence>
<dbReference type="Gene3D" id="3.40.630.30">
    <property type="match status" value="1"/>
</dbReference>
<dbReference type="InterPro" id="IPR016181">
    <property type="entry name" value="Acyl_CoA_acyltransferase"/>
</dbReference>
<evidence type="ECO:0000313" key="13">
    <source>
        <dbReference type="EMBL" id="CAI5442853.1"/>
    </source>
</evidence>
<dbReference type="OrthoDB" id="47374at2759"/>
<dbReference type="EC" id="2.3.1.258" evidence="3"/>
<name>A0A9P1MXU3_9PELO</name>
<evidence type="ECO:0000256" key="2">
    <source>
        <dbReference type="ARBA" id="ARBA00023315"/>
    </source>
</evidence>
<comment type="catalytic activity">
    <reaction evidence="9">
        <text>N-terminal L-methionyl-L-alanyl-[protein] + acetyl-CoA = N-terminal N(alpha)-acetyl-L-methionyl-L-alanyl-[protein] + CoA + H(+)</text>
        <dbReference type="Rhea" id="RHEA:50564"/>
        <dbReference type="Rhea" id="RHEA-COMP:12726"/>
        <dbReference type="Rhea" id="RHEA-COMP:12727"/>
        <dbReference type="ChEBI" id="CHEBI:15378"/>
        <dbReference type="ChEBI" id="CHEBI:57287"/>
        <dbReference type="ChEBI" id="CHEBI:57288"/>
        <dbReference type="ChEBI" id="CHEBI:133398"/>
        <dbReference type="ChEBI" id="CHEBI:133399"/>
        <dbReference type="EC" id="2.3.1.258"/>
    </reaction>
</comment>
<dbReference type="InterPro" id="IPR051556">
    <property type="entry name" value="N-term/lysine_N-AcTrnsfr"/>
</dbReference>
<dbReference type="PANTHER" id="PTHR42919:SF8">
    <property type="entry name" value="N-ALPHA-ACETYLTRANSFERASE 50"/>
    <property type="match status" value="1"/>
</dbReference>